<feature type="transmembrane region" description="Helical" evidence="2">
    <location>
        <begin position="53"/>
        <end position="75"/>
    </location>
</feature>
<name>A0A919K930_9ACTN</name>
<reference evidence="3" key="1">
    <citation type="submission" date="2021-01" db="EMBL/GenBank/DDBJ databases">
        <title>Whole genome shotgun sequence of Actinoplanes rishiriensis NBRC 108556.</title>
        <authorList>
            <person name="Komaki H."/>
            <person name="Tamura T."/>
        </authorList>
    </citation>
    <scope>NUCLEOTIDE SEQUENCE</scope>
    <source>
        <strain evidence="3">NBRC 108556</strain>
    </source>
</reference>
<dbReference type="RefSeq" id="WP_203790523.1">
    <property type="nucleotide sequence ID" value="NZ_BOMV01000109.1"/>
</dbReference>
<sequence>MTRRHRRITGGPQPSAPAGVAVLDDDPPPRTETGRRFTLPERIRRREWREWKLTDWFAVAGVIGPLVTGLVVGGANIVQERAAASEPVCGTQTDATQPGRVGSGYVLVDPDDAAERRPAVARSCNSRDGQNRVARTGPGRYQVHLERLGIDGGTVEITPVGPAIRVCGTSGWGMAAKSADLVVHVVCSDEHGANRDSGFDLRFFQATADTGAMAYLRYEAGPEKAVLPDPNYAFNSFNTEMTVQREGTGAYRVFVQDMQQAVPGAVKVTSYGNAPRICNPMLWHPWQNPGNGKRFLLSEVNCFDTGGRPADSGFVLTYAAQPAAGPHSRVAGALLWANDPHAARYTPALDYQYNSTGRASMIRRHGPGDYVVELSGFNGDSGHTQVSAYAGAANCATSQVDEGADDTARVRVRCWLRGLSADTSFTLLYRA</sequence>
<keyword evidence="2" id="KW-0472">Membrane</keyword>
<keyword evidence="2" id="KW-0812">Transmembrane</keyword>
<evidence type="ECO:0000256" key="1">
    <source>
        <dbReference type="SAM" id="MobiDB-lite"/>
    </source>
</evidence>
<dbReference type="Proteomes" id="UP000636960">
    <property type="component" value="Unassembled WGS sequence"/>
</dbReference>
<accession>A0A919K930</accession>
<evidence type="ECO:0000256" key="2">
    <source>
        <dbReference type="SAM" id="Phobius"/>
    </source>
</evidence>
<dbReference type="AlphaFoldDB" id="A0A919K930"/>
<keyword evidence="4" id="KW-1185">Reference proteome</keyword>
<keyword evidence="2" id="KW-1133">Transmembrane helix</keyword>
<comment type="caution">
    <text evidence="3">The sequence shown here is derived from an EMBL/GenBank/DDBJ whole genome shotgun (WGS) entry which is preliminary data.</text>
</comment>
<feature type="region of interest" description="Disordered" evidence="1">
    <location>
        <begin position="1"/>
        <end position="35"/>
    </location>
</feature>
<organism evidence="3 4">
    <name type="scientific">Paractinoplanes rishiriensis</name>
    <dbReference type="NCBI Taxonomy" id="1050105"/>
    <lineage>
        <taxon>Bacteria</taxon>
        <taxon>Bacillati</taxon>
        <taxon>Actinomycetota</taxon>
        <taxon>Actinomycetes</taxon>
        <taxon>Micromonosporales</taxon>
        <taxon>Micromonosporaceae</taxon>
        <taxon>Paractinoplanes</taxon>
    </lineage>
</organism>
<evidence type="ECO:0000313" key="3">
    <source>
        <dbReference type="EMBL" id="GIF01673.1"/>
    </source>
</evidence>
<gene>
    <name evidence="3" type="ORF">Ari01nite_91370</name>
</gene>
<dbReference type="EMBL" id="BOMV01000109">
    <property type="protein sequence ID" value="GIF01673.1"/>
    <property type="molecule type" value="Genomic_DNA"/>
</dbReference>
<proteinExistence type="predicted"/>
<evidence type="ECO:0000313" key="4">
    <source>
        <dbReference type="Proteomes" id="UP000636960"/>
    </source>
</evidence>
<protein>
    <submittedName>
        <fullName evidence="3">Uncharacterized protein</fullName>
    </submittedName>
</protein>